<keyword evidence="2" id="KW-1134">Transmembrane beta strand</keyword>
<evidence type="ECO:0000256" key="1">
    <source>
        <dbReference type="ARBA" id="ARBA00004442"/>
    </source>
</evidence>
<feature type="coiled-coil region" evidence="6">
    <location>
        <begin position="204"/>
        <end position="231"/>
    </location>
</feature>
<gene>
    <name evidence="9" type="ORF">Ami103574_15225</name>
</gene>
<dbReference type="PANTHER" id="PTHR30026">
    <property type="entry name" value="OUTER MEMBRANE PROTEIN TOLC"/>
    <property type="match status" value="1"/>
</dbReference>
<sequence>MKKKYILWTLSICMAVTMSTASLAFADTASTAPASTKAAATESAAATEAPAQTAEGNEETTTEAAVKLEPIQLSLEGAYKQLDNSKTMELIKLQKQSDDSAAKGYGENSSSLSKLEKVDAVITGFDTSNKKLLQSRRDFARSMVDKNDEARMNALKQGLMQKYYTLKNTENQVNLVNEGLTLKKSLLATTERRYQVGSASKSEVDAMDKEVQSAQTDLEAAKSSLQQLKQSFNDYLGYNISQEVVLTDSIQEVELPETTLAQAVEAALKNRIEMKTATYNVELSQLNFNSYKAYPSSSSKYIDAKTQLLNAQIALQNKPTDIELDVRSKYDAMMDAYNTVQTGKKTLKNAEDSLNTINRRFQLGMVTSSDVQQVQLALNSAKLSQAGALLGYNLAVESYKLSTGVGISPAAL</sequence>
<evidence type="ECO:0000256" key="3">
    <source>
        <dbReference type="ARBA" id="ARBA00022692"/>
    </source>
</evidence>
<reference evidence="9 10" key="1">
    <citation type="submission" date="2020-02" db="EMBL/GenBank/DDBJ databases">
        <authorList>
            <person name="Kim Y.B."/>
            <person name="Roh S.W."/>
        </authorList>
    </citation>
    <scope>NUCLEOTIDE SEQUENCE [LARGE SCALE GENOMIC DNA]</scope>
    <source>
        <strain evidence="9 10">DSM 103574</strain>
    </source>
</reference>
<keyword evidence="8" id="KW-0732">Signal</keyword>
<evidence type="ECO:0000256" key="7">
    <source>
        <dbReference type="SAM" id="MobiDB-lite"/>
    </source>
</evidence>
<dbReference type="InterPro" id="IPR051906">
    <property type="entry name" value="TolC-like"/>
</dbReference>
<organism evidence="9 10">
    <name type="scientific">Aminipila butyrica</name>
    <dbReference type="NCBI Taxonomy" id="433296"/>
    <lineage>
        <taxon>Bacteria</taxon>
        <taxon>Bacillati</taxon>
        <taxon>Bacillota</taxon>
        <taxon>Clostridia</taxon>
        <taxon>Peptostreptococcales</taxon>
        <taxon>Anaerovoracaceae</taxon>
        <taxon>Aminipila</taxon>
    </lineage>
</organism>
<evidence type="ECO:0000256" key="6">
    <source>
        <dbReference type="SAM" id="Coils"/>
    </source>
</evidence>
<feature type="compositionally biased region" description="Low complexity" evidence="7">
    <location>
        <begin position="39"/>
        <end position="55"/>
    </location>
</feature>
<dbReference type="PANTHER" id="PTHR30026:SF20">
    <property type="entry name" value="OUTER MEMBRANE PROTEIN TOLC"/>
    <property type="match status" value="1"/>
</dbReference>
<comment type="subcellular location">
    <subcellularLocation>
        <location evidence="1">Cell outer membrane</location>
    </subcellularLocation>
</comment>
<dbReference type="SUPFAM" id="SSF56954">
    <property type="entry name" value="Outer membrane efflux proteins (OEP)"/>
    <property type="match status" value="1"/>
</dbReference>
<evidence type="ECO:0000256" key="2">
    <source>
        <dbReference type="ARBA" id="ARBA00022452"/>
    </source>
</evidence>
<dbReference type="AlphaFoldDB" id="A0A858BWU9"/>
<dbReference type="GO" id="GO:1990281">
    <property type="term" value="C:efflux pump complex"/>
    <property type="evidence" value="ECO:0007669"/>
    <property type="project" value="TreeGrafter"/>
</dbReference>
<evidence type="ECO:0000256" key="5">
    <source>
        <dbReference type="ARBA" id="ARBA00023237"/>
    </source>
</evidence>
<feature type="chain" id="PRO_5032341956" evidence="8">
    <location>
        <begin position="27"/>
        <end position="412"/>
    </location>
</feature>
<keyword evidence="3" id="KW-0812">Transmembrane</keyword>
<evidence type="ECO:0000256" key="4">
    <source>
        <dbReference type="ARBA" id="ARBA00023136"/>
    </source>
</evidence>
<keyword evidence="4" id="KW-0472">Membrane</keyword>
<feature type="signal peptide" evidence="8">
    <location>
        <begin position="1"/>
        <end position="26"/>
    </location>
</feature>
<keyword evidence="10" id="KW-1185">Reference proteome</keyword>
<evidence type="ECO:0000313" key="10">
    <source>
        <dbReference type="Proteomes" id="UP000466848"/>
    </source>
</evidence>
<dbReference type="KEGG" id="abut:Ami103574_15225"/>
<name>A0A858BWU9_9FIRM</name>
<dbReference type="EMBL" id="CP048649">
    <property type="protein sequence ID" value="QIB70561.1"/>
    <property type="molecule type" value="Genomic_DNA"/>
</dbReference>
<protein>
    <submittedName>
        <fullName evidence="9">TolC family protein</fullName>
    </submittedName>
</protein>
<dbReference type="Gene3D" id="1.20.1600.10">
    <property type="entry name" value="Outer membrane efflux proteins (OEP)"/>
    <property type="match status" value="2"/>
</dbReference>
<evidence type="ECO:0000256" key="8">
    <source>
        <dbReference type="SAM" id="SignalP"/>
    </source>
</evidence>
<dbReference type="GO" id="GO:0015562">
    <property type="term" value="F:efflux transmembrane transporter activity"/>
    <property type="evidence" value="ECO:0007669"/>
    <property type="project" value="InterPro"/>
</dbReference>
<keyword evidence="6" id="KW-0175">Coiled coil</keyword>
<dbReference type="GO" id="GO:0015288">
    <property type="term" value="F:porin activity"/>
    <property type="evidence" value="ECO:0007669"/>
    <property type="project" value="TreeGrafter"/>
</dbReference>
<evidence type="ECO:0000313" key="9">
    <source>
        <dbReference type="EMBL" id="QIB70561.1"/>
    </source>
</evidence>
<dbReference type="RefSeq" id="WP_163067798.1">
    <property type="nucleotide sequence ID" value="NZ_CP048649.1"/>
</dbReference>
<dbReference type="GO" id="GO:0009279">
    <property type="term" value="C:cell outer membrane"/>
    <property type="evidence" value="ECO:0007669"/>
    <property type="project" value="UniProtKB-SubCell"/>
</dbReference>
<keyword evidence="5" id="KW-0998">Cell outer membrane</keyword>
<dbReference type="Proteomes" id="UP000466848">
    <property type="component" value="Chromosome"/>
</dbReference>
<accession>A0A858BWU9</accession>
<feature type="region of interest" description="Disordered" evidence="7">
    <location>
        <begin position="39"/>
        <end position="59"/>
    </location>
</feature>
<proteinExistence type="predicted"/>